<evidence type="ECO:0000256" key="1">
    <source>
        <dbReference type="ARBA" id="ARBA00006484"/>
    </source>
</evidence>
<organism evidence="4 5">
    <name type="scientific">Oidiodendron maius (strain Zn)</name>
    <dbReference type="NCBI Taxonomy" id="913774"/>
    <lineage>
        <taxon>Eukaryota</taxon>
        <taxon>Fungi</taxon>
        <taxon>Dikarya</taxon>
        <taxon>Ascomycota</taxon>
        <taxon>Pezizomycotina</taxon>
        <taxon>Leotiomycetes</taxon>
        <taxon>Leotiomycetes incertae sedis</taxon>
        <taxon>Myxotrichaceae</taxon>
        <taxon>Oidiodendron</taxon>
    </lineage>
</organism>
<keyword evidence="2" id="KW-0521">NADP</keyword>
<dbReference type="Gene3D" id="3.40.50.720">
    <property type="entry name" value="NAD(P)-binding Rossmann-like Domain"/>
    <property type="match status" value="1"/>
</dbReference>
<dbReference type="Pfam" id="PF00106">
    <property type="entry name" value="adh_short"/>
    <property type="match status" value="1"/>
</dbReference>
<dbReference type="InParanoid" id="A0A0C3D1G5"/>
<gene>
    <name evidence="4" type="ORF">OIDMADRAFT_133301</name>
</gene>
<proteinExistence type="inferred from homology"/>
<name>A0A0C3D1G5_OIDMZ</name>
<evidence type="ECO:0000313" key="4">
    <source>
        <dbReference type="EMBL" id="KIM95737.1"/>
    </source>
</evidence>
<keyword evidence="3" id="KW-0560">Oxidoreductase</keyword>
<dbReference type="PANTHER" id="PTHR24320">
    <property type="entry name" value="RETINOL DEHYDROGENASE"/>
    <property type="match status" value="1"/>
</dbReference>
<keyword evidence="5" id="KW-1185">Reference proteome</keyword>
<dbReference type="OrthoDB" id="542013at2759"/>
<dbReference type="InterPro" id="IPR036291">
    <property type="entry name" value="NAD(P)-bd_dom_sf"/>
</dbReference>
<dbReference type="AlphaFoldDB" id="A0A0C3D1G5"/>
<dbReference type="STRING" id="913774.A0A0C3D1G5"/>
<dbReference type="EMBL" id="KN832886">
    <property type="protein sequence ID" value="KIM95737.1"/>
    <property type="molecule type" value="Genomic_DNA"/>
</dbReference>
<evidence type="ECO:0000313" key="5">
    <source>
        <dbReference type="Proteomes" id="UP000054321"/>
    </source>
</evidence>
<dbReference type="PANTHER" id="PTHR24320:SF252">
    <property type="entry name" value="DEHYDROGENASE_REDUCTASE FAMILY PROTEIN, PUTATIVE (AFU_ORTHOLOGUE AFUA_3G08550)-RELATED"/>
    <property type="match status" value="1"/>
</dbReference>
<reference evidence="5" key="2">
    <citation type="submission" date="2015-01" db="EMBL/GenBank/DDBJ databases">
        <title>Evolutionary Origins and Diversification of the Mycorrhizal Mutualists.</title>
        <authorList>
            <consortium name="DOE Joint Genome Institute"/>
            <consortium name="Mycorrhizal Genomics Consortium"/>
            <person name="Kohler A."/>
            <person name="Kuo A."/>
            <person name="Nagy L.G."/>
            <person name="Floudas D."/>
            <person name="Copeland A."/>
            <person name="Barry K.W."/>
            <person name="Cichocki N."/>
            <person name="Veneault-Fourrey C."/>
            <person name="LaButti K."/>
            <person name="Lindquist E.A."/>
            <person name="Lipzen A."/>
            <person name="Lundell T."/>
            <person name="Morin E."/>
            <person name="Murat C."/>
            <person name="Riley R."/>
            <person name="Ohm R."/>
            <person name="Sun H."/>
            <person name="Tunlid A."/>
            <person name="Henrissat B."/>
            <person name="Grigoriev I.V."/>
            <person name="Hibbett D.S."/>
            <person name="Martin F."/>
        </authorList>
    </citation>
    <scope>NUCLEOTIDE SEQUENCE [LARGE SCALE GENOMIC DNA]</scope>
    <source>
        <strain evidence="5">Zn</strain>
    </source>
</reference>
<dbReference type="SUPFAM" id="SSF51735">
    <property type="entry name" value="NAD(P)-binding Rossmann-fold domains"/>
    <property type="match status" value="1"/>
</dbReference>
<sequence>MAIFPQAKIEPLPAGLSLASRVAVITGASSGLGLEVARQLLVLNLTTVILAVRNPDKAESCRELLLSDPAVKKSNPNPDIKIMKVDVSDYASVSAFAKNLKAEVPIIDYLLLNAGIGVLKYAKAPTGHESTLQVNYLSNALLLAEVLPHLEASSDKTGRPCRVSWVGSRLHLNSSFESKNPVKANESILSHMDDPKNFSGQTRYNDTKCLCAMFMYQLAPRLNKEKVFIDMSCPGLVTTPMGTDLPIYVRVPLAAIRFLRARNVEEGAWVITNAAVVAGTEAHGRFLLDKDVMKKSGFINSPAGQEFERKLWNETLKELSKYTTLPLVFSTY</sequence>
<reference evidence="4 5" key="1">
    <citation type="submission" date="2014-04" db="EMBL/GenBank/DDBJ databases">
        <authorList>
            <consortium name="DOE Joint Genome Institute"/>
            <person name="Kuo A."/>
            <person name="Martino E."/>
            <person name="Perotto S."/>
            <person name="Kohler A."/>
            <person name="Nagy L.G."/>
            <person name="Floudas D."/>
            <person name="Copeland A."/>
            <person name="Barry K.W."/>
            <person name="Cichocki N."/>
            <person name="Veneault-Fourrey C."/>
            <person name="LaButti K."/>
            <person name="Lindquist E.A."/>
            <person name="Lipzen A."/>
            <person name="Lundell T."/>
            <person name="Morin E."/>
            <person name="Murat C."/>
            <person name="Sun H."/>
            <person name="Tunlid A."/>
            <person name="Henrissat B."/>
            <person name="Grigoriev I.V."/>
            <person name="Hibbett D.S."/>
            <person name="Martin F."/>
            <person name="Nordberg H.P."/>
            <person name="Cantor M.N."/>
            <person name="Hua S.X."/>
        </authorList>
    </citation>
    <scope>NUCLEOTIDE SEQUENCE [LARGE SCALE GENOMIC DNA]</scope>
    <source>
        <strain evidence="4 5">Zn</strain>
    </source>
</reference>
<dbReference type="HOGENOM" id="CLU_010194_44_4_1"/>
<dbReference type="Proteomes" id="UP000054321">
    <property type="component" value="Unassembled WGS sequence"/>
</dbReference>
<evidence type="ECO:0008006" key="6">
    <source>
        <dbReference type="Google" id="ProtNLM"/>
    </source>
</evidence>
<dbReference type="InterPro" id="IPR002347">
    <property type="entry name" value="SDR_fam"/>
</dbReference>
<dbReference type="GO" id="GO:0016491">
    <property type="term" value="F:oxidoreductase activity"/>
    <property type="evidence" value="ECO:0007669"/>
    <property type="project" value="UniProtKB-KW"/>
</dbReference>
<comment type="similarity">
    <text evidence="1">Belongs to the short-chain dehydrogenases/reductases (SDR) family.</text>
</comment>
<protein>
    <recommendedName>
        <fullName evidence="6">Ketoreductase (KR) domain-containing protein</fullName>
    </recommendedName>
</protein>
<dbReference type="PRINTS" id="PR00081">
    <property type="entry name" value="GDHRDH"/>
</dbReference>
<evidence type="ECO:0000256" key="3">
    <source>
        <dbReference type="ARBA" id="ARBA00023002"/>
    </source>
</evidence>
<accession>A0A0C3D1G5</accession>
<evidence type="ECO:0000256" key="2">
    <source>
        <dbReference type="ARBA" id="ARBA00022857"/>
    </source>
</evidence>